<sequence length="266" mass="28284">MSYDFLIYALIGGLGVAMVAGPLGAFVVWRRMAYFGDSLAHSALLGVALGILLDTNLNLAVIVCCILLALVLVSLQKQRVIATDTLLGIMAHSTLSLGLVTVSFLENARLDLMEYLFGDLLAISPNDLVWILAGGAAVLLTIRFFWEPLLAITINEELAQVEGVNVARTRLILMVLIAVVIAVAMKIVGILLITSLLVIPAAAARKLASTPEQMAAFASLLGCLAVIGGIAGSWYWDTPAGPSVVVTALLTFVLIYLFPARRSVHI</sequence>
<feature type="transmembrane region" description="Helical" evidence="15">
    <location>
        <begin position="215"/>
        <end position="236"/>
    </location>
</feature>
<protein>
    <recommendedName>
        <fullName evidence="13">High-affinity zinc uptake system membrane protein ZnuB</fullName>
    </recommendedName>
</protein>
<dbReference type="RefSeq" id="WP_138985967.1">
    <property type="nucleotide sequence ID" value="NZ_CP043869.1"/>
</dbReference>
<keyword evidence="7 14" id="KW-0812">Transmembrane</keyword>
<evidence type="ECO:0000256" key="8">
    <source>
        <dbReference type="ARBA" id="ARBA00022833"/>
    </source>
</evidence>
<evidence type="ECO:0000313" key="16">
    <source>
        <dbReference type="EMBL" id="QEQ95265.1"/>
    </source>
</evidence>
<feature type="transmembrane region" description="Helical" evidence="15">
    <location>
        <begin position="242"/>
        <end position="260"/>
    </location>
</feature>
<dbReference type="GO" id="GO:0010043">
    <property type="term" value="P:response to zinc ion"/>
    <property type="evidence" value="ECO:0007669"/>
    <property type="project" value="TreeGrafter"/>
</dbReference>
<dbReference type="GO" id="GO:0055085">
    <property type="term" value="P:transmembrane transport"/>
    <property type="evidence" value="ECO:0007669"/>
    <property type="project" value="InterPro"/>
</dbReference>
<evidence type="ECO:0000256" key="9">
    <source>
        <dbReference type="ARBA" id="ARBA00022906"/>
    </source>
</evidence>
<comment type="similarity">
    <text evidence="3 14">Belongs to the ABC-3 integral membrane protein family.</text>
</comment>
<feature type="transmembrane region" description="Helical" evidence="15">
    <location>
        <begin position="6"/>
        <end position="27"/>
    </location>
</feature>
<keyword evidence="17" id="KW-1185">Reference proteome</keyword>
<evidence type="ECO:0000256" key="12">
    <source>
        <dbReference type="ARBA" id="ARBA00023136"/>
    </source>
</evidence>
<feature type="transmembrane region" description="Helical" evidence="15">
    <location>
        <begin position="190"/>
        <end position="208"/>
    </location>
</feature>
<keyword evidence="8" id="KW-0862">Zinc</keyword>
<dbReference type="GO" id="GO:0043190">
    <property type="term" value="C:ATP-binding cassette (ABC) transporter complex"/>
    <property type="evidence" value="ECO:0007669"/>
    <property type="project" value="InterPro"/>
</dbReference>
<name>A0A5P1R7L7_9GAMM</name>
<evidence type="ECO:0000256" key="4">
    <source>
        <dbReference type="ARBA" id="ARBA00022448"/>
    </source>
</evidence>
<feature type="transmembrane region" description="Helical" evidence="15">
    <location>
        <begin position="128"/>
        <end position="146"/>
    </location>
</feature>
<evidence type="ECO:0000256" key="5">
    <source>
        <dbReference type="ARBA" id="ARBA00022475"/>
    </source>
</evidence>
<gene>
    <name evidence="16" type="primary">znuB</name>
    <name evidence="16" type="ORF">F0U83_00295</name>
</gene>
<evidence type="ECO:0000256" key="10">
    <source>
        <dbReference type="ARBA" id="ARBA00022989"/>
    </source>
</evidence>
<evidence type="ECO:0000256" key="2">
    <source>
        <dbReference type="ARBA" id="ARBA00004429"/>
    </source>
</evidence>
<dbReference type="EMBL" id="CP043869">
    <property type="protein sequence ID" value="QEQ95265.1"/>
    <property type="molecule type" value="Genomic_DNA"/>
</dbReference>
<dbReference type="AlphaFoldDB" id="A0A5P1R7L7"/>
<comment type="function">
    <text evidence="1">Involved in the high-affinity zinc uptake transport system.</text>
</comment>
<evidence type="ECO:0000256" key="1">
    <source>
        <dbReference type="ARBA" id="ARBA00002313"/>
    </source>
</evidence>
<keyword evidence="10 15" id="KW-1133">Transmembrane helix</keyword>
<dbReference type="KEGG" id="ncu:F0U83_00295"/>
<evidence type="ECO:0000256" key="13">
    <source>
        <dbReference type="ARBA" id="ARBA00040080"/>
    </source>
</evidence>
<dbReference type="PANTHER" id="PTHR30477">
    <property type="entry name" value="ABC-TRANSPORTER METAL-BINDING PROTEIN"/>
    <property type="match status" value="1"/>
</dbReference>
<dbReference type="FunFam" id="1.10.3470.10:FF:000002">
    <property type="entry name" value="Zinc ABC transporter permease subunit ZnuB"/>
    <property type="match status" value="1"/>
</dbReference>
<evidence type="ECO:0000256" key="15">
    <source>
        <dbReference type="SAM" id="Phobius"/>
    </source>
</evidence>
<comment type="subcellular location">
    <subcellularLocation>
        <location evidence="2">Cell inner membrane</location>
        <topology evidence="2">Multi-pass membrane protein</topology>
    </subcellularLocation>
    <subcellularLocation>
        <location evidence="14">Cell membrane</location>
        <topology evidence="14">Multi-pass membrane protein</topology>
    </subcellularLocation>
</comment>
<organism evidence="16 17">
    <name type="scientific">Neptunomonas concharum</name>
    <dbReference type="NCBI Taxonomy" id="1031538"/>
    <lineage>
        <taxon>Bacteria</taxon>
        <taxon>Pseudomonadati</taxon>
        <taxon>Pseudomonadota</taxon>
        <taxon>Gammaproteobacteria</taxon>
        <taxon>Oceanospirillales</taxon>
        <taxon>Oceanospirillaceae</taxon>
        <taxon>Neptunomonas</taxon>
    </lineage>
</organism>
<keyword evidence="11" id="KW-0406">Ion transport</keyword>
<feature type="transmembrane region" description="Helical" evidence="15">
    <location>
        <begin position="59"/>
        <end position="75"/>
    </location>
</feature>
<keyword evidence="5" id="KW-1003">Cell membrane</keyword>
<reference evidence="16 17" key="1">
    <citation type="journal article" date="2019" name="Biochem. Eng. J.">
        <title>Metabolic engineering of the marine bacteria Neptunomonas concharum for the production of acetoin and meso-2,3-butanediol from acetate.</title>
        <authorList>
            <person name="Li W."/>
            <person name="Pu N."/>
            <person name="Liu C.-X."/>
            <person name="Yuan Q.-P."/>
            <person name="Li Z.-J."/>
        </authorList>
    </citation>
    <scope>NUCLEOTIDE SEQUENCE [LARGE SCALE GENOMIC DNA]</scope>
    <source>
        <strain evidence="16 17">JCM17730</strain>
    </source>
</reference>
<feature type="transmembrane region" description="Helical" evidence="15">
    <location>
        <begin position="87"/>
        <end position="108"/>
    </location>
</feature>
<evidence type="ECO:0000256" key="14">
    <source>
        <dbReference type="RuleBase" id="RU003943"/>
    </source>
</evidence>
<evidence type="ECO:0000256" key="3">
    <source>
        <dbReference type="ARBA" id="ARBA00008034"/>
    </source>
</evidence>
<dbReference type="InterPro" id="IPR037294">
    <property type="entry name" value="ABC_BtuC-like"/>
</dbReference>
<keyword evidence="9" id="KW-0864">Zinc transport</keyword>
<evidence type="ECO:0000313" key="17">
    <source>
        <dbReference type="Proteomes" id="UP000324760"/>
    </source>
</evidence>
<dbReference type="SUPFAM" id="SSF81345">
    <property type="entry name" value="ABC transporter involved in vitamin B12 uptake, BtuC"/>
    <property type="match status" value="1"/>
</dbReference>
<evidence type="ECO:0000256" key="7">
    <source>
        <dbReference type="ARBA" id="ARBA00022692"/>
    </source>
</evidence>
<evidence type="ECO:0000256" key="11">
    <source>
        <dbReference type="ARBA" id="ARBA00023065"/>
    </source>
</evidence>
<evidence type="ECO:0000256" key="6">
    <source>
        <dbReference type="ARBA" id="ARBA00022519"/>
    </source>
</evidence>
<dbReference type="PANTHER" id="PTHR30477:SF23">
    <property type="entry name" value="HIGH-AFFINITY ZINC UPTAKE SYSTEM MEMBRANE PROTEIN ZNUB"/>
    <property type="match status" value="1"/>
</dbReference>
<keyword evidence="12 15" id="KW-0472">Membrane</keyword>
<dbReference type="CDD" id="cd06550">
    <property type="entry name" value="TM_ABC_iron-siderophores_like"/>
    <property type="match status" value="1"/>
</dbReference>
<dbReference type="Gene3D" id="1.10.3470.10">
    <property type="entry name" value="ABC transporter involved in vitamin B12 uptake, BtuC"/>
    <property type="match status" value="1"/>
</dbReference>
<dbReference type="GO" id="GO:0006829">
    <property type="term" value="P:zinc ion transport"/>
    <property type="evidence" value="ECO:0007669"/>
    <property type="project" value="UniProtKB-KW"/>
</dbReference>
<keyword evidence="4 14" id="KW-0813">Transport</keyword>
<dbReference type="NCBIfam" id="NF007089">
    <property type="entry name" value="PRK09543.1"/>
    <property type="match status" value="1"/>
</dbReference>
<keyword evidence="6" id="KW-0997">Cell inner membrane</keyword>
<dbReference type="OrthoDB" id="9783937at2"/>
<dbReference type="InterPro" id="IPR001626">
    <property type="entry name" value="ABC_TroCD"/>
</dbReference>
<proteinExistence type="inferred from homology"/>
<dbReference type="Proteomes" id="UP000324760">
    <property type="component" value="Chromosome"/>
</dbReference>
<accession>A0A5P1R7L7</accession>
<dbReference type="Pfam" id="PF00950">
    <property type="entry name" value="ABC-3"/>
    <property type="match status" value="1"/>
</dbReference>